<feature type="domain" description="Peptidase C50" evidence="5">
    <location>
        <begin position="1334"/>
        <end position="1430"/>
    </location>
</feature>
<dbReference type="GO" id="GO:0005737">
    <property type="term" value="C:cytoplasm"/>
    <property type="evidence" value="ECO:0007669"/>
    <property type="project" value="TreeGrafter"/>
</dbReference>
<evidence type="ECO:0000259" key="5">
    <source>
        <dbReference type="PROSITE" id="PS51700"/>
    </source>
</evidence>
<evidence type="ECO:0000313" key="6">
    <source>
        <dbReference type="EMBL" id="TNJ30487.1"/>
    </source>
</evidence>
<dbReference type="PANTHER" id="PTHR12792:SF0">
    <property type="entry name" value="SEPARIN"/>
    <property type="match status" value="1"/>
</dbReference>
<proteinExistence type="predicted"/>
<evidence type="ECO:0000256" key="1">
    <source>
        <dbReference type="ARBA" id="ARBA00000451"/>
    </source>
</evidence>
<dbReference type="PROSITE" id="PS51700">
    <property type="entry name" value="SEPARIN"/>
    <property type="match status" value="1"/>
</dbReference>
<comment type="catalytic activity">
    <reaction evidence="1">
        <text>All bonds known to be hydrolyzed by this endopeptidase have arginine in P1 and an acidic residue in P4. P6 is often occupied by an acidic residue or by a hydroxy-amino-acid residue, the phosphorylation of which enhances cleavage.</text>
        <dbReference type="EC" id="3.4.22.49"/>
    </reaction>
</comment>
<reference evidence="6 7" key="1">
    <citation type="submission" date="2019-05" db="EMBL/GenBank/DDBJ databases">
        <title>The compact genome of Giardia muris reveals important steps in the evolution of intestinal protozoan parasites.</title>
        <authorList>
            <person name="Xu F."/>
            <person name="Jimenez-Gonzalez A."/>
            <person name="Einarsson E."/>
            <person name="Astvaldsson A."/>
            <person name="Peirasmaki D."/>
            <person name="Eckmann L."/>
            <person name="Andersson J.O."/>
            <person name="Svard S.G."/>
            <person name="Jerlstrom-Hultqvist J."/>
        </authorList>
    </citation>
    <scope>NUCLEOTIDE SEQUENCE [LARGE SCALE GENOMIC DNA]</scope>
    <source>
        <strain evidence="6 7">Roberts-Thomson</strain>
    </source>
</reference>
<protein>
    <recommendedName>
        <fullName evidence="2">separase</fullName>
        <ecNumber evidence="2">3.4.22.49</ecNumber>
    </recommendedName>
</protein>
<keyword evidence="4" id="KW-0159">Chromosome partition</keyword>
<dbReference type="Proteomes" id="UP000315496">
    <property type="component" value="Chromosome 1"/>
</dbReference>
<dbReference type="OrthoDB" id="10255632at2759"/>
<dbReference type="EC" id="3.4.22.49" evidence="2"/>
<dbReference type="Pfam" id="PF03568">
    <property type="entry name" value="Separin_C"/>
    <property type="match status" value="1"/>
</dbReference>
<organism evidence="6 7">
    <name type="scientific">Giardia muris</name>
    <dbReference type="NCBI Taxonomy" id="5742"/>
    <lineage>
        <taxon>Eukaryota</taxon>
        <taxon>Metamonada</taxon>
        <taxon>Diplomonadida</taxon>
        <taxon>Hexamitidae</taxon>
        <taxon>Giardiinae</taxon>
        <taxon>Giardia</taxon>
    </lineage>
</organism>
<keyword evidence="7" id="KW-1185">Reference proteome</keyword>
<name>A0A4Z1TB64_GIAMU</name>
<dbReference type="GO" id="GO:0006508">
    <property type="term" value="P:proteolysis"/>
    <property type="evidence" value="ECO:0007669"/>
    <property type="project" value="InterPro"/>
</dbReference>
<sequence length="1506" mass="166190">MAIGTLNVTKLNVSTPSFLATCTALIPKLETLLETFPTSPAIHKQIRNVILCLLRHLVSATPPTSEFEVDGVLILIRGLFLVSSVMGQLNGKASATAVRYFLTLGRSKDASVSTSITPTDLQIGRLLEMVRGLGTLLLSIEAQPLHMMIATELPLISRPDVAVEIFAHNVAMAYMLLYLEGDRVLLDYTGTYLAELLSPNVYESLRRLYSLDSPDRLQGASFFNSFLPSFRTICRHMHLDVTPLQGEPKARWKHFQYYIAYLLYQKGVYLDETDLAINQTAVGESGRNMQAYTQSILQKFSMDVLTVPTLLSMMEMQSPFCLLVSPIKHLFEFTLIFGGRRWCAETLNRTYRLVSEMLVRVSQYAGSRPLFVEAILTQYVFTLVLLITLGDCGKLCLNEKLPKIVANLPLKLPEASSSCAQMQECLARDCETLLTCLKGMALDTSAIIPLQKELNFLLRCATTSAAITALSSGRLFEQSISLGIFFLVTRTPPVQLADQNTWLQLLTYSEAYNYNAFLNSIREIQHLIGQMLRSSNQALSASFRHILHGYCAPLIVQMIGARFLLIAHADGESLGQSLFDMPVSVLRALLESSFLSLVSRRRLLSRVYGLMAYGYMLLKQCIVAQYYAQKYCDILTLERDDYFVLVADEALLSLAQNLGFGAMASAEVEDVQSAEDLRLSDLGGQSVANPEAYSSFQLLINEKKLFLTQLALSSMTENYQTLIFGCKAVEKITMRLLTFEGAKGLLISLFRNVDLYSFLLGAILLAELLSCDVNRLYGMIAFPLTREVRMDLLTVFMPILERLLGPFTTSNITDGLLESHMSPEGVSVSHFAAWILHNVRMAIETLGAGVQVPVQARLLLVQSSLYDTPINIPTSISVVDPLVISGTQQLLKGEQHLIPMACIDKFVECPFHCNGETDLNMSQHLIQRSLKQCLCVKCAFAACDTVPASDSIAMACTGDPFDRRVYEAKEVIIDALRDSCLSSHADLGIVLALEDVSVFIPGSIPLQTALVEQIQPGLSELIQCIRNHIVIYLEQVGSLSVASTLAALSGNTIQSLLLSQAAALQILGHTEMEQKDLIKSLQVADKQLVYTLETLIPSVVGAWKNVFQQGLNIPNQMNPIGIHLQEFVSFLLTDMHNSGSHDEMYQLCLRMGQLISLASDSPSLDAFIVILTVLQGITARFLNINAPSMSNCKPLVEGLRSTIYDLYGLRYLTYTIPTVLLITQAVFSDSESRRLFSTGIEKLSALRAWVNEFTLEKVHLLLSRLKGLVSEETHLAIYGMVSGSFPSLRPLPPPSTIVLQLDPILYRIPFEHSALILSNIPVSRIRGSTSTMTTGTNKFVVDPIGDLAKTQTRLRTVLAEIPGEWDGIIGKCAQSAISVLKECSEGTFLFAGHGMGEDVLPLNTVAAMERLPTCLLMGCSSLTHIPVGRAFTFGTYPYYRVAPLLIGTLWDVVSGELDTFTAEFLKCWTQGGISVYAALQVAARHCRLRGLVGASIIIIGDPQRTF</sequence>
<evidence type="ECO:0000256" key="3">
    <source>
        <dbReference type="ARBA" id="ARBA00022801"/>
    </source>
</evidence>
<dbReference type="PANTHER" id="PTHR12792">
    <property type="entry name" value="EXTRA SPINDLE POLES 1-RELATED"/>
    <property type="match status" value="1"/>
</dbReference>
<dbReference type="GO" id="GO:0005634">
    <property type="term" value="C:nucleus"/>
    <property type="evidence" value="ECO:0007669"/>
    <property type="project" value="InterPro"/>
</dbReference>
<dbReference type="GO" id="GO:0051307">
    <property type="term" value="P:meiotic chromosome separation"/>
    <property type="evidence" value="ECO:0007669"/>
    <property type="project" value="TreeGrafter"/>
</dbReference>
<accession>A0A4Z1TB64</accession>
<evidence type="ECO:0000256" key="2">
    <source>
        <dbReference type="ARBA" id="ARBA00012489"/>
    </source>
</evidence>
<dbReference type="GO" id="GO:0004197">
    <property type="term" value="F:cysteine-type endopeptidase activity"/>
    <property type="evidence" value="ECO:0007669"/>
    <property type="project" value="InterPro"/>
</dbReference>
<evidence type="ECO:0000256" key="4">
    <source>
        <dbReference type="ARBA" id="ARBA00022829"/>
    </source>
</evidence>
<dbReference type="InterPro" id="IPR030397">
    <property type="entry name" value="SEPARIN_core_dom"/>
</dbReference>
<dbReference type="EMBL" id="VDLU01000001">
    <property type="protein sequence ID" value="TNJ30487.1"/>
    <property type="molecule type" value="Genomic_DNA"/>
</dbReference>
<dbReference type="VEuPathDB" id="GiardiaDB:GMRT_12694"/>
<dbReference type="InterPro" id="IPR005314">
    <property type="entry name" value="Peptidase_C50"/>
</dbReference>
<dbReference type="GO" id="GO:0072686">
    <property type="term" value="C:mitotic spindle"/>
    <property type="evidence" value="ECO:0007669"/>
    <property type="project" value="TreeGrafter"/>
</dbReference>
<evidence type="ECO:0000313" key="7">
    <source>
        <dbReference type="Proteomes" id="UP000315496"/>
    </source>
</evidence>
<keyword evidence="3" id="KW-0378">Hydrolase</keyword>
<gene>
    <name evidence="6" type="ORF">GMRT_12694</name>
</gene>
<comment type="caution">
    <text evidence="6">The sequence shown here is derived from an EMBL/GenBank/DDBJ whole genome shotgun (WGS) entry which is preliminary data.</text>
</comment>